<evidence type="ECO:0000313" key="1">
    <source>
        <dbReference type="EMBL" id="OUQ35756.1"/>
    </source>
</evidence>
<accession>A0A1Y4T0M4</accession>
<sequence length="267" mass="30750">MYQIVFSDVDGTLLNDQHQMTPLTQQSIIWLHNKQIPFVIVSARSPSGIFPIMEENHFKSHLIAYSGALIMDEYRHILYEKGMKTALAMLIIQKLNAMNITWCVYSFDQWYVQNRQDEKIQREENIVKAQSQEASLDDLLSLPVVHKILCICRPNQTLIVEKQLKKDFPQLTIVKSSDILIEIMEQGINKAQAVKQLCQLWNIPIQKAVAFGDQYNDLDMLLEVGYGWAMGNAPKEIKKQVKYATLDNNHDGIHYALNNMNDEGKKI</sequence>
<dbReference type="InterPro" id="IPR006379">
    <property type="entry name" value="HAD-SF_hydro_IIB"/>
</dbReference>
<dbReference type="GO" id="GO:0016791">
    <property type="term" value="F:phosphatase activity"/>
    <property type="evidence" value="ECO:0007669"/>
    <property type="project" value="TreeGrafter"/>
</dbReference>
<keyword evidence="1" id="KW-0378">Hydrolase</keyword>
<dbReference type="SFLD" id="SFLDS00003">
    <property type="entry name" value="Haloacid_Dehalogenase"/>
    <property type="match status" value="1"/>
</dbReference>
<dbReference type="NCBIfam" id="TIGR00099">
    <property type="entry name" value="Cof-subfamily"/>
    <property type="match status" value="1"/>
</dbReference>
<dbReference type="Gene3D" id="3.40.50.1000">
    <property type="entry name" value="HAD superfamily/HAD-like"/>
    <property type="match status" value="1"/>
</dbReference>
<dbReference type="SFLD" id="SFLDG01140">
    <property type="entry name" value="C2.B:_Phosphomannomutase_and_P"/>
    <property type="match status" value="1"/>
</dbReference>
<name>A0A1Y4T0M4_9FIRM</name>
<dbReference type="GO" id="GO:0000287">
    <property type="term" value="F:magnesium ion binding"/>
    <property type="evidence" value="ECO:0007669"/>
    <property type="project" value="TreeGrafter"/>
</dbReference>
<dbReference type="NCBIfam" id="TIGR01484">
    <property type="entry name" value="HAD-SF-IIB"/>
    <property type="match status" value="1"/>
</dbReference>
<dbReference type="PANTHER" id="PTHR10000:SF8">
    <property type="entry name" value="HAD SUPERFAMILY HYDROLASE-LIKE, TYPE 3"/>
    <property type="match status" value="1"/>
</dbReference>
<evidence type="ECO:0000313" key="2">
    <source>
        <dbReference type="Proteomes" id="UP000195305"/>
    </source>
</evidence>
<dbReference type="AlphaFoldDB" id="A0A1Y4T0M4"/>
<dbReference type="PROSITE" id="PS01229">
    <property type="entry name" value="COF_2"/>
    <property type="match status" value="1"/>
</dbReference>
<organism evidence="1 2">
    <name type="scientific">Massilimicrobiota timonensis</name>
    <dbReference type="NCBI Taxonomy" id="1776392"/>
    <lineage>
        <taxon>Bacteria</taxon>
        <taxon>Bacillati</taxon>
        <taxon>Bacillota</taxon>
        <taxon>Erysipelotrichia</taxon>
        <taxon>Erysipelotrichales</taxon>
        <taxon>Erysipelotrichaceae</taxon>
        <taxon>Massilimicrobiota</taxon>
    </lineage>
</organism>
<dbReference type="InterPro" id="IPR000150">
    <property type="entry name" value="Cof"/>
</dbReference>
<reference evidence="1 2" key="1">
    <citation type="journal article" date="2018" name="BMC Genomics">
        <title>Whole genome sequencing and function prediction of 133 gut anaerobes isolated from chicken caecum in pure cultures.</title>
        <authorList>
            <person name="Medvecky M."/>
            <person name="Cejkova D."/>
            <person name="Polansky O."/>
            <person name="Karasova D."/>
            <person name="Kubasova T."/>
            <person name="Cizek A."/>
            <person name="Rychlik I."/>
        </authorList>
    </citation>
    <scope>NUCLEOTIDE SEQUENCE [LARGE SCALE GENOMIC DNA]</scope>
    <source>
        <strain evidence="1 2">An13</strain>
    </source>
</reference>
<dbReference type="SUPFAM" id="SSF56784">
    <property type="entry name" value="HAD-like"/>
    <property type="match status" value="1"/>
</dbReference>
<dbReference type="CDD" id="cd07516">
    <property type="entry name" value="HAD_Pase"/>
    <property type="match status" value="1"/>
</dbReference>
<gene>
    <name evidence="1" type="ORF">B5E75_02945</name>
</gene>
<dbReference type="InterPro" id="IPR023214">
    <property type="entry name" value="HAD_sf"/>
</dbReference>
<dbReference type="PANTHER" id="PTHR10000">
    <property type="entry name" value="PHOSPHOSERINE PHOSPHATASE"/>
    <property type="match status" value="1"/>
</dbReference>
<comment type="caution">
    <text evidence="1">The sequence shown here is derived from an EMBL/GenBank/DDBJ whole genome shotgun (WGS) entry which is preliminary data.</text>
</comment>
<dbReference type="Proteomes" id="UP000195305">
    <property type="component" value="Unassembled WGS sequence"/>
</dbReference>
<dbReference type="OrthoDB" id="9814970at2"/>
<dbReference type="Gene3D" id="3.30.1240.10">
    <property type="match status" value="1"/>
</dbReference>
<protein>
    <submittedName>
        <fullName evidence="1">Hydrolase</fullName>
    </submittedName>
</protein>
<dbReference type="RefSeq" id="WP_087357304.1">
    <property type="nucleotide sequence ID" value="NZ_JACJKO010000023.1"/>
</dbReference>
<dbReference type="InterPro" id="IPR036412">
    <property type="entry name" value="HAD-like_sf"/>
</dbReference>
<keyword evidence="2" id="KW-1185">Reference proteome</keyword>
<dbReference type="Pfam" id="PF08282">
    <property type="entry name" value="Hydrolase_3"/>
    <property type="match status" value="1"/>
</dbReference>
<dbReference type="GO" id="GO:0005829">
    <property type="term" value="C:cytosol"/>
    <property type="evidence" value="ECO:0007669"/>
    <property type="project" value="TreeGrafter"/>
</dbReference>
<dbReference type="EMBL" id="NFLJ01000006">
    <property type="protein sequence ID" value="OUQ35756.1"/>
    <property type="molecule type" value="Genomic_DNA"/>
</dbReference>
<proteinExistence type="predicted"/>
<dbReference type="PROSITE" id="PS01228">
    <property type="entry name" value="COF_1"/>
    <property type="match status" value="1"/>
</dbReference>